<evidence type="ECO:0000256" key="1">
    <source>
        <dbReference type="SAM" id="MobiDB-lite"/>
    </source>
</evidence>
<dbReference type="RefSeq" id="WP_238234224.1">
    <property type="nucleotide sequence ID" value="NZ_BPQQ01000014.1"/>
</dbReference>
<dbReference type="SUPFAM" id="SSF158682">
    <property type="entry name" value="TerB-like"/>
    <property type="match status" value="1"/>
</dbReference>
<organism evidence="2 3">
    <name type="scientific">Methylobacterium isbiliense</name>
    <dbReference type="NCBI Taxonomy" id="315478"/>
    <lineage>
        <taxon>Bacteria</taxon>
        <taxon>Pseudomonadati</taxon>
        <taxon>Pseudomonadota</taxon>
        <taxon>Alphaproteobacteria</taxon>
        <taxon>Hyphomicrobiales</taxon>
        <taxon>Methylobacteriaceae</taxon>
        <taxon>Methylobacterium</taxon>
    </lineage>
</organism>
<dbReference type="InterPro" id="IPR007486">
    <property type="entry name" value="YebE"/>
</dbReference>
<feature type="region of interest" description="Disordered" evidence="1">
    <location>
        <begin position="15"/>
        <end position="38"/>
    </location>
</feature>
<feature type="compositionally biased region" description="Gly residues" evidence="1">
    <location>
        <begin position="15"/>
        <end position="33"/>
    </location>
</feature>
<dbReference type="EMBL" id="BPQQ01000014">
    <property type="protein sequence ID" value="GJD99341.1"/>
    <property type="molecule type" value="Genomic_DNA"/>
</dbReference>
<comment type="caution">
    <text evidence="2">The sequence shown here is derived from an EMBL/GenBank/DDBJ whole genome shotgun (WGS) entry which is preliminary data.</text>
</comment>
<accession>A0ABQ4S8C9</accession>
<dbReference type="Pfam" id="PF04391">
    <property type="entry name" value="DUF533"/>
    <property type="match status" value="1"/>
</dbReference>
<reference evidence="2" key="2">
    <citation type="submission" date="2021-08" db="EMBL/GenBank/DDBJ databases">
        <authorList>
            <person name="Tani A."/>
            <person name="Ola A."/>
            <person name="Ogura Y."/>
            <person name="Katsura K."/>
            <person name="Hayashi T."/>
        </authorList>
    </citation>
    <scope>NUCLEOTIDE SEQUENCE</scope>
    <source>
        <strain evidence="2">DSM 17168</strain>
    </source>
</reference>
<evidence type="ECO:0008006" key="4">
    <source>
        <dbReference type="Google" id="ProtNLM"/>
    </source>
</evidence>
<reference evidence="2" key="1">
    <citation type="journal article" date="2021" name="Front. Microbiol.">
        <title>Comprehensive Comparative Genomics and Phenotyping of Methylobacterium Species.</title>
        <authorList>
            <person name="Alessa O."/>
            <person name="Ogura Y."/>
            <person name="Fujitani Y."/>
            <person name="Takami H."/>
            <person name="Hayashi T."/>
            <person name="Sahin N."/>
            <person name="Tani A."/>
        </authorList>
    </citation>
    <scope>NUCLEOTIDE SEQUENCE</scope>
    <source>
        <strain evidence="2">DSM 17168</strain>
    </source>
</reference>
<gene>
    <name evidence="2" type="ORF">GMJLKIPL_1257</name>
</gene>
<keyword evidence="3" id="KW-1185">Reference proteome</keyword>
<dbReference type="Proteomes" id="UP001055153">
    <property type="component" value="Unassembled WGS sequence"/>
</dbReference>
<proteinExistence type="predicted"/>
<evidence type="ECO:0000313" key="3">
    <source>
        <dbReference type="Proteomes" id="UP001055153"/>
    </source>
</evidence>
<dbReference type="CDD" id="cd07178">
    <property type="entry name" value="terB_like_YebE"/>
    <property type="match status" value="1"/>
</dbReference>
<protein>
    <recommendedName>
        <fullName evidence="4">Tellurite resistance TerB family protein</fullName>
    </recommendedName>
</protein>
<dbReference type="InterPro" id="IPR029024">
    <property type="entry name" value="TerB-like"/>
</dbReference>
<name>A0ABQ4S8C9_9HYPH</name>
<sequence length="276" mass="28324">MFDAKRLLDQFLGGPAQGRGGYGHPSGGFGQAPGGSPLEQIARSVGGSGSKAAMLGGLASLVLGSRKGHRAGHGAFGHAGRIGGLAMVASLAYQAYQQWQASQPARAAGSPAGAAPFGAAPVGAASRPGRTGGFLPSAEEAAAMLHGTRFQPASPADEQAVSRALLTAMIAAAKADGHIDAAEQARIFGEMDRHALDADDKAFLMDALRAPLDVEAVARLARTPEEAAEIYAASLMAIDVDTPQERAYLDHLARRLGLDPGLVRHLDATVIHAVRE</sequence>
<dbReference type="Gene3D" id="1.10.3680.10">
    <property type="entry name" value="TerB-like"/>
    <property type="match status" value="1"/>
</dbReference>
<evidence type="ECO:0000313" key="2">
    <source>
        <dbReference type="EMBL" id="GJD99341.1"/>
    </source>
</evidence>